<proteinExistence type="predicted"/>
<dbReference type="CDD" id="cd00093">
    <property type="entry name" value="HTH_XRE"/>
    <property type="match status" value="1"/>
</dbReference>
<dbReference type="Gene3D" id="1.10.260.40">
    <property type="entry name" value="lambda repressor-like DNA-binding domains"/>
    <property type="match status" value="1"/>
</dbReference>
<sequence>MLGNDTAFTLKTSYDRKRAIKMFLDNLSTSVLKLCDTRRLSYEAASERCDLSSRYFADIARGKTAPTILTLEKLCVGFDLTPNDLLIPSELWREMAFREPMPVTHIRCFHFFHGLTGFPVCPQCGRTLEREYQPYCDRCGQCLDWKGFSKATIILPQK</sequence>
<dbReference type="AlphaFoldDB" id="A0AAW6CRL6"/>
<comment type="caution">
    <text evidence="2">The sequence shown here is derived from an EMBL/GenBank/DDBJ whole genome shotgun (WGS) entry which is preliminary data.</text>
</comment>
<protein>
    <submittedName>
        <fullName evidence="2">Helix-turn-helix transcriptional regulator</fullName>
    </submittedName>
</protein>
<evidence type="ECO:0000313" key="2">
    <source>
        <dbReference type="EMBL" id="MDB7936342.1"/>
    </source>
</evidence>
<reference evidence="2" key="1">
    <citation type="submission" date="2023-01" db="EMBL/GenBank/DDBJ databases">
        <title>Human gut microbiome strain richness.</title>
        <authorList>
            <person name="Chen-Liaw A."/>
        </authorList>
    </citation>
    <scope>NUCLEOTIDE SEQUENCE</scope>
    <source>
        <strain evidence="2">1001287st1_F4_1001285I_161205</strain>
    </source>
</reference>
<feature type="domain" description="HTH cro/C1-type" evidence="1">
    <location>
        <begin position="38"/>
        <end position="85"/>
    </location>
</feature>
<organism evidence="2 3">
    <name type="scientific">Flavonifractor plautii</name>
    <name type="common">Fusobacterium plautii</name>
    <dbReference type="NCBI Taxonomy" id="292800"/>
    <lineage>
        <taxon>Bacteria</taxon>
        <taxon>Bacillati</taxon>
        <taxon>Bacillota</taxon>
        <taxon>Clostridia</taxon>
        <taxon>Eubacteriales</taxon>
        <taxon>Oscillospiraceae</taxon>
        <taxon>Flavonifractor</taxon>
    </lineage>
</organism>
<dbReference type="PROSITE" id="PS50943">
    <property type="entry name" value="HTH_CROC1"/>
    <property type="match status" value="1"/>
</dbReference>
<dbReference type="RefSeq" id="WP_225123098.1">
    <property type="nucleotide sequence ID" value="NZ_BAABXT010000001.1"/>
</dbReference>
<dbReference type="SMART" id="SM00530">
    <property type="entry name" value="HTH_XRE"/>
    <property type="match status" value="1"/>
</dbReference>
<evidence type="ECO:0000259" key="1">
    <source>
        <dbReference type="PROSITE" id="PS50943"/>
    </source>
</evidence>
<dbReference type="EMBL" id="JAQLWV010000099">
    <property type="protein sequence ID" value="MDB7936342.1"/>
    <property type="molecule type" value="Genomic_DNA"/>
</dbReference>
<accession>A0AAW6CRL6</accession>
<dbReference type="Proteomes" id="UP001211173">
    <property type="component" value="Unassembled WGS sequence"/>
</dbReference>
<gene>
    <name evidence="2" type="ORF">PNE06_25035</name>
</gene>
<dbReference type="InterPro" id="IPR001387">
    <property type="entry name" value="Cro/C1-type_HTH"/>
</dbReference>
<dbReference type="GO" id="GO:0003677">
    <property type="term" value="F:DNA binding"/>
    <property type="evidence" value="ECO:0007669"/>
    <property type="project" value="InterPro"/>
</dbReference>
<dbReference type="InterPro" id="IPR010982">
    <property type="entry name" value="Lambda_DNA-bd_dom_sf"/>
</dbReference>
<dbReference type="SUPFAM" id="SSF47413">
    <property type="entry name" value="lambda repressor-like DNA-binding domains"/>
    <property type="match status" value="1"/>
</dbReference>
<evidence type="ECO:0000313" key="3">
    <source>
        <dbReference type="Proteomes" id="UP001211173"/>
    </source>
</evidence>
<name>A0AAW6CRL6_FLAPL</name>